<dbReference type="eggNOG" id="ENOG50342F8">
    <property type="taxonomic scope" value="Bacteria"/>
</dbReference>
<gene>
    <name evidence="1" type="ordered locus">Nwat_0161</name>
</gene>
<name>D8K8S5_NITWC</name>
<dbReference type="AlphaFoldDB" id="D8K8S5"/>
<dbReference type="KEGG" id="nwa:Nwat_0161"/>
<dbReference type="HOGENOM" id="CLU_1460337_0_0_6"/>
<protein>
    <submittedName>
        <fullName evidence="1">Uncharacterized protein</fullName>
    </submittedName>
</protein>
<dbReference type="RefSeq" id="WP_013219247.1">
    <property type="nucleotide sequence ID" value="NC_014315.1"/>
</dbReference>
<accession>D8K8S5</accession>
<dbReference type="EMBL" id="CP002086">
    <property type="protein sequence ID" value="ADJ27135.1"/>
    <property type="molecule type" value="Genomic_DNA"/>
</dbReference>
<evidence type="ECO:0000313" key="1">
    <source>
        <dbReference type="EMBL" id="ADJ27135.1"/>
    </source>
</evidence>
<reference evidence="1 2" key="1">
    <citation type="submission" date="2010-06" db="EMBL/GenBank/DDBJ databases">
        <title>Complete sequence of chromosome of Nitrosococcus watsoni C-113.</title>
        <authorList>
            <consortium name="US DOE Joint Genome Institute"/>
            <person name="Lucas S."/>
            <person name="Copeland A."/>
            <person name="Lapidus A."/>
            <person name="Cheng J.-F."/>
            <person name="Bruce D."/>
            <person name="Goodwin L."/>
            <person name="Pitluck S."/>
            <person name="Malfatti S.A."/>
            <person name="Chain P.S.G."/>
            <person name="Land M."/>
            <person name="Hauser L."/>
            <person name="Kyrpides N."/>
            <person name="Ivanova N."/>
            <person name="Cambell M.A."/>
            <person name="Heidelberg J.F."/>
            <person name="Klotz M.G."/>
            <person name="Woyke T."/>
        </authorList>
    </citation>
    <scope>NUCLEOTIDE SEQUENCE [LARGE SCALE GENOMIC DNA]</scope>
    <source>
        <strain evidence="1 2">C-113</strain>
    </source>
</reference>
<dbReference type="Proteomes" id="UP000000393">
    <property type="component" value="Chromosome"/>
</dbReference>
<dbReference type="STRING" id="105559.Nwat_0161"/>
<sequence length="190" mass="21382">MKLHDLEELRARISRFTSRLEDNSGVGFSHSYTFPNGETHHYRFNGVKSIEVFEDDLLSVFVWVWSMKDYLKEVAKDRGTDPRRIEEIVDSSSELQIVSDIANRAKHGELNKSRSGYFARLERPSLTCSQKGIGKITVGAFDVTLDVSDPSEVDYKADIRSKSGATLGDASNVLEKAIMAWETKGSQYVP</sequence>
<proteinExistence type="predicted"/>
<dbReference type="OrthoDB" id="6308260at2"/>
<evidence type="ECO:0000313" key="2">
    <source>
        <dbReference type="Proteomes" id="UP000000393"/>
    </source>
</evidence>
<organism evidence="1 2">
    <name type="scientific">Nitrosococcus watsoni (strain C-113)</name>
    <dbReference type="NCBI Taxonomy" id="105559"/>
    <lineage>
        <taxon>Bacteria</taxon>
        <taxon>Pseudomonadati</taxon>
        <taxon>Pseudomonadota</taxon>
        <taxon>Gammaproteobacteria</taxon>
        <taxon>Chromatiales</taxon>
        <taxon>Chromatiaceae</taxon>
        <taxon>Nitrosococcus</taxon>
    </lineage>
</organism>
<keyword evidence="2" id="KW-1185">Reference proteome</keyword>